<evidence type="ECO:0000256" key="13">
    <source>
        <dbReference type="ARBA" id="ARBA00022824"/>
    </source>
</evidence>
<evidence type="ECO:0000256" key="17">
    <source>
        <dbReference type="ARBA" id="ARBA00023145"/>
    </source>
</evidence>
<dbReference type="Gene3D" id="3.40.630.10">
    <property type="entry name" value="Zn peptidases"/>
    <property type="match status" value="1"/>
</dbReference>
<evidence type="ECO:0000256" key="16">
    <source>
        <dbReference type="ARBA" id="ARBA00023049"/>
    </source>
</evidence>
<evidence type="ECO:0000313" key="25">
    <source>
        <dbReference type="WBParaSite" id="NBR_0002260801-mRNA-1"/>
    </source>
</evidence>
<keyword evidence="15" id="KW-0333">Golgi apparatus</keyword>
<dbReference type="STRING" id="27835.A0A0N4YZD6"/>
<evidence type="ECO:0000259" key="22">
    <source>
        <dbReference type="Pfam" id="PF04389"/>
    </source>
</evidence>
<evidence type="ECO:0000313" key="24">
    <source>
        <dbReference type="Proteomes" id="UP000271162"/>
    </source>
</evidence>
<keyword evidence="16" id="KW-0482">Metalloprotease</keyword>
<evidence type="ECO:0000313" key="23">
    <source>
        <dbReference type="EMBL" id="VDL87567.1"/>
    </source>
</evidence>
<keyword evidence="10" id="KW-0479">Metal-binding</keyword>
<dbReference type="WBParaSite" id="NBR_0002260801-mRNA-1">
    <property type="protein sequence ID" value="NBR_0002260801-mRNA-1"/>
    <property type="gene ID" value="NBR_0002260801"/>
</dbReference>
<comment type="subunit">
    <text evidence="20">Homodimer. The monomeric form is inactive while the homodimer is active.</text>
</comment>
<protein>
    <recommendedName>
        <fullName evidence="6">Carboxypeptidase Q</fullName>
    </recommendedName>
    <alternativeName>
        <fullName evidence="21">Plasma glutamate carboxypeptidase</fullName>
    </alternativeName>
</protein>
<evidence type="ECO:0000256" key="12">
    <source>
        <dbReference type="ARBA" id="ARBA00022801"/>
    </source>
</evidence>
<keyword evidence="19" id="KW-0458">Lysosome</keyword>
<name>A0A0N4YZD6_NIPBR</name>
<evidence type="ECO:0000256" key="15">
    <source>
        <dbReference type="ARBA" id="ARBA00023034"/>
    </source>
</evidence>
<keyword evidence="14" id="KW-0862">Zinc</keyword>
<evidence type="ECO:0000256" key="3">
    <source>
        <dbReference type="ARBA" id="ARBA00004555"/>
    </source>
</evidence>
<comment type="similarity">
    <text evidence="5">Belongs to the peptidase M28 family.</text>
</comment>
<dbReference type="GO" id="GO:0046872">
    <property type="term" value="F:metal ion binding"/>
    <property type="evidence" value="ECO:0007669"/>
    <property type="project" value="UniProtKB-KW"/>
</dbReference>
<dbReference type="AlphaFoldDB" id="A0A0N4YZD6"/>
<organism evidence="25">
    <name type="scientific">Nippostrongylus brasiliensis</name>
    <name type="common">Rat hookworm</name>
    <dbReference type="NCBI Taxonomy" id="27835"/>
    <lineage>
        <taxon>Eukaryota</taxon>
        <taxon>Metazoa</taxon>
        <taxon>Ecdysozoa</taxon>
        <taxon>Nematoda</taxon>
        <taxon>Chromadorea</taxon>
        <taxon>Rhabditida</taxon>
        <taxon>Rhabditina</taxon>
        <taxon>Rhabditomorpha</taxon>
        <taxon>Strongyloidea</taxon>
        <taxon>Heligmosomidae</taxon>
        <taxon>Nippostrongylus</taxon>
    </lineage>
</organism>
<dbReference type="GO" id="GO:0004180">
    <property type="term" value="F:carboxypeptidase activity"/>
    <property type="evidence" value="ECO:0007669"/>
    <property type="project" value="UniProtKB-KW"/>
</dbReference>
<gene>
    <name evidence="23" type="ORF">NBR_LOCUS22609</name>
</gene>
<reference evidence="25" key="1">
    <citation type="submission" date="2017-02" db="UniProtKB">
        <authorList>
            <consortium name="WormBaseParasite"/>
        </authorList>
    </citation>
    <scope>IDENTIFICATION</scope>
</reference>
<evidence type="ECO:0000256" key="7">
    <source>
        <dbReference type="ARBA" id="ARBA00022525"/>
    </source>
</evidence>
<keyword evidence="7" id="KW-0964">Secreted</keyword>
<dbReference type="GO" id="GO:0005615">
    <property type="term" value="C:extracellular space"/>
    <property type="evidence" value="ECO:0007669"/>
    <property type="project" value="TreeGrafter"/>
</dbReference>
<evidence type="ECO:0000256" key="14">
    <source>
        <dbReference type="ARBA" id="ARBA00022833"/>
    </source>
</evidence>
<keyword evidence="18" id="KW-0325">Glycoprotein</keyword>
<evidence type="ECO:0000256" key="18">
    <source>
        <dbReference type="ARBA" id="ARBA00023180"/>
    </source>
</evidence>
<evidence type="ECO:0000256" key="9">
    <source>
        <dbReference type="ARBA" id="ARBA00022670"/>
    </source>
</evidence>
<keyword evidence="11" id="KW-0732">Signal</keyword>
<evidence type="ECO:0000256" key="5">
    <source>
        <dbReference type="ARBA" id="ARBA00010918"/>
    </source>
</evidence>
<keyword evidence="8" id="KW-0121">Carboxypeptidase</keyword>
<comment type="subcellular location">
    <subcellularLocation>
        <location evidence="1">Endoplasmic reticulum</location>
    </subcellularLocation>
    <subcellularLocation>
        <location evidence="3">Golgi apparatus</location>
    </subcellularLocation>
    <subcellularLocation>
        <location evidence="2">Lysosome</location>
    </subcellularLocation>
    <subcellularLocation>
        <location evidence="4">Secreted</location>
    </subcellularLocation>
</comment>
<proteinExistence type="inferred from homology"/>
<keyword evidence="17" id="KW-0865">Zymogen</keyword>
<dbReference type="Gene3D" id="3.50.30.30">
    <property type="match status" value="1"/>
</dbReference>
<evidence type="ECO:0000256" key="19">
    <source>
        <dbReference type="ARBA" id="ARBA00023228"/>
    </source>
</evidence>
<evidence type="ECO:0000256" key="1">
    <source>
        <dbReference type="ARBA" id="ARBA00004240"/>
    </source>
</evidence>
<evidence type="ECO:0000256" key="8">
    <source>
        <dbReference type="ARBA" id="ARBA00022645"/>
    </source>
</evidence>
<dbReference type="GO" id="GO:0070573">
    <property type="term" value="F:metallodipeptidase activity"/>
    <property type="evidence" value="ECO:0007669"/>
    <property type="project" value="InterPro"/>
</dbReference>
<keyword evidence="24" id="KW-1185">Reference proteome</keyword>
<dbReference type="InterPro" id="IPR007484">
    <property type="entry name" value="Peptidase_M28"/>
</dbReference>
<dbReference type="GO" id="GO:0005783">
    <property type="term" value="C:endoplasmic reticulum"/>
    <property type="evidence" value="ECO:0007669"/>
    <property type="project" value="UniProtKB-SubCell"/>
</dbReference>
<dbReference type="PANTHER" id="PTHR12053">
    <property type="entry name" value="PROTEASE FAMILY M28 PLASMA GLUTAMATE CARBOXYPEPTIDASE-RELATED"/>
    <property type="match status" value="1"/>
</dbReference>
<evidence type="ECO:0000256" key="2">
    <source>
        <dbReference type="ARBA" id="ARBA00004371"/>
    </source>
</evidence>
<dbReference type="Pfam" id="PF04389">
    <property type="entry name" value="Peptidase_M28"/>
    <property type="match status" value="1"/>
</dbReference>
<dbReference type="EMBL" id="UYSL01028503">
    <property type="protein sequence ID" value="VDL87567.1"/>
    <property type="molecule type" value="Genomic_DNA"/>
</dbReference>
<keyword evidence="12" id="KW-0378">Hydrolase</keyword>
<dbReference type="GO" id="GO:0006508">
    <property type="term" value="P:proteolysis"/>
    <property type="evidence" value="ECO:0007669"/>
    <property type="project" value="UniProtKB-KW"/>
</dbReference>
<reference evidence="23 24" key="2">
    <citation type="submission" date="2018-11" db="EMBL/GenBank/DDBJ databases">
        <authorList>
            <consortium name="Pathogen Informatics"/>
        </authorList>
    </citation>
    <scope>NUCLEOTIDE SEQUENCE [LARGE SCALE GENOMIC DNA]</scope>
</reference>
<dbReference type="PANTHER" id="PTHR12053:SF3">
    <property type="entry name" value="CARBOXYPEPTIDASE Q"/>
    <property type="match status" value="1"/>
</dbReference>
<dbReference type="GO" id="GO:0005794">
    <property type="term" value="C:Golgi apparatus"/>
    <property type="evidence" value="ECO:0007669"/>
    <property type="project" value="UniProtKB-SubCell"/>
</dbReference>
<keyword evidence="9" id="KW-0645">Protease</keyword>
<accession>A0A0N4YZD6</accession>
<dbReference type="Proteomes" id="UP000271162">
    <property type="component" value="Unassembled WGS sequence"/>
</dbReference>
<dbReference type="GO" id="GO:0005764">
    <property type="term" value="C:lysosome"/>
    <property type="evidence" value="ECO:0007669"/>
    <property type="project" value="UniProtKB-SubCell"/>
</dbReference>
<sequence length="292" mass="32221">MKSLRSSGFEVHSEPVPGIPNWVRGNDSAYILEPRFHKLNILAAGGSPSGYVEGEVVVIRKIKELETADMKGKIVVTAQKWQGYDETNKFRRIANQVAKQGALALITKCEQINKALVVYDILLVAPPIPAACVTPEEADMISRWAERGRRVVVRLNITSHLLPDPVLGRNVVFEIPGSVSPDQIVILSAHIDSWDVGQGAMDDGGGLAAVRSAMIAIKQLAKVNPAFLPRRTIRAIYWTAEEQGYYGSSSYFKEHAKDNIVFAAESDEGAFRPLNYRSALKYHGDRRHVSNS</sequence>
<evidence type="ECO:0000256" key="21">
    <source>
        <dbReference type="ARBA" id="ARBA00033328"/>
    </source>
</evidence>
<keyword evidence="13" id="KW-0256">Endoplasmic reticulum</keyword>
<dbReference type="GO" id="GO:0043171">
    <property type="term" value="P:peptide catabolic process"/>
    <property type="evidence" value="ECO:0007669"/>
    <property type="project" value="TreeGrafter"/>
</dbReference>
<evidence type="ECO:0000256" key="11">
    <source>
        <dbReference type="ARBA" id="ARBA00022729"/>
    </source>
</evidence>
<evidence type="ECO:0000256" key="10">
    <source>
        <dbReference type="ARBA" id="ARBA00022723"/>
    </source>
</evidence>
<feature type="domain" description="Peptidase M28" evidence="22">
    <location>
        <begin position="170"/>
        <end position="268"/>
    </location>
</feature>
<evidence type="ECO:0000256" key="20">
    <source>
        <dbReference type="ARBA" id="ARBA00025833"/>
    </source>
</evidence>
<evidence type="ECO:0000256" key="6">
    <source>
        <dbReference type="ARBA" id="ARBA00014116"/>
    </source>
</evidence>
<dbReference type="InterPro" id="IPR039866">
    <property type="entry name" value="CPQ"/>
</dbReference>
<dbReference type="SUPFAM" id="SSF53187">
    <property type="entry name" value="Zn-dependent exopeptidases"/>
    <property type="match status" value="1"/>
</dbReference>
<evidence type="ECO:0000256" key="4">
    <source>
        <dbReference type="ARBA" id="ARBA00004613"/>
    </source>
</evidence>